<dbReference type="PROSITE" id="PS50995">
    <property type="entry name" value="HTH_MARR_2"/>
    <property type="match status" value="1"/>
</dbReference>
<dbReference type="PANTHER" id="PTHR13947:SF37">
    <property type="entry name" value="LD18367P"/>
    <property type="match status" value="1"/>
</dbReference>
<evidence type="ECO:0000259" key="2">
    <source>
        <dbReference type="PROSITE" id="PS50995"/>
    </source>
</evidence>
<dbReference type="Gene3D" id="3.40.630.30">
    <property type="match status" value="1"/>
</dbReference>
<dbReference type="InterPro" id="IPR000182">
    <property type="entry name" value="GNAT_dom"/>
</dbReference>
<dbReference type="GO" id="GO:0003677">
    <property type="term" value="F:DNA binding"/>
    <property type="evidence" value="ECO:0007669"/>
    <property type="project" value="UniProtKB-KW"/>
</dbReference>
<dbReference type="PANTHER" id="PTHR13947">
    <property type="entry name" value="GNAT FAMILY N-ACETYLTRANSFERASE"/>
    <property type="match status" value="1"/>
</dbReference>
<keyword evidence="4" id="KW-0238">DNA-binding</keyword>
<proteinExistence type="predicted"/>
<dbReference type="InterPro" id="IPR036390">
    <property type="entry name" value="WH_DNA-bd_sf"/>
</dbReference>
<name>A0A1H7NFB8_9ACTN</name>
<dbReference type="CDD" id="cd04301">
    <property type="entry name" value="NAT_SF"/>
    <property type="match status" value="1"/>
</dbReference>
<dbReference type="EMBL" id="FOBF01000004">
    <property type="protein sequence ID" value="SEL21658.1"/>
    <property type="molecule type" value="Genomic_DNA"/>
</dbReference>
<dbReference type="SUPFAM" id="SSF46785">
    <property type="entry name" value="Winged helix' DNA-binding domain"/>
    <property type="match status" value="1"/>
</dbReference>
<gene>
    <name evidence="4" type="ORF">SAMN05660976_02002</name>
</gene>
<evidence type="ECO:0000259" key="3">
    <source>
        <dbReference type="PROSITE" id="PS51186"/>
    </source>
</evidence>
<dbReference type="SMART" id="SM00347">
    <property type="entry name" value="HTH_MARR"/>
    <property type="match status" value="1"/>
</dbReference>
<evidence type="ECO:0000313" key="4">
    <source>
        <dbReference type="EMBL" id="SEL21658.1"/>
    </source>
</evidence>
<sequence>MNSLTEARVSEVRAFNRFYTKVIGLLQAGMLDSPYSLTEGRVIFELAQAARMETGELRGLLDLDAGYLSRILARFETDGLITRERSAADARKQVVALTPAGTQAYAHLDRRSTEEIEAMLARLTEDGRRRLVESMAAIRTLLGSNARHQGYVIRPPRTGDLSWAAHRHAELYSEEYGWGTEFEQLVAGILAAFDPARDAGWIAEVGGERAGCVFCVHQDDRTAKLRMLLVEPSARGLGIGRRLVDECVRHAQSHGYERVVLWTRDCLTSARRIYAAAGFHLDSTEPGVENGVEVVEEMWSRDLRPTGSAAPPDA</sequence>
<dbReference type="InterPro" id="IPR050769">
    <property type="entry name" value="NAT_camello-type"/>
</dbReference>
<dbReference type="STRING" id="46177.SAMN05660976_02002"/>
<feature type="domain" description="N-acetyltransferase" evidence="3">
    <location>
        <begin position="151"/>
        <end position="301"/>
    </location>
</feature>
<accession>A0A1H7NFB8</accession>
<reference evidence="4 5" key="1">
    <citation type="submission" date="2016-10" db="EMBL/GenBank/DDBJ databases">
        <authorList>
            <person name="de Groot N.N."/>
        </authorList>
    </citation>
    <scope>NUCLEOTIDE SEQUENCE [LARGE SCALE GENOMIC DNA]</scope>
    <source>
        <strain evidence="4 5">DSM 43357</strain>
    </source>
</reference>
<dbReference type="InterPro" id="IPR016181">
    <property type="entry name" value="Acyl_CoA_acyltransferase"/>
</dbReference>
<dbReference type="GO" id="GO:0008080">
    <property type="term" value="F:N-acetyltransferase activity"/>
    <property type="evidence" value="ECO:0007669"/>
    <property type="project" value="InterPro"/>
</dbReference>
<dbReference type="InterPro" id="IPR036388">
    <property type="entry name" value="WH-like_DNA-bd_sf"/>
</dbReference>
<dbReference type="Pfam" id="PF00583">
    <property type="entry name" value="Acetyltransf_1"/>
    <property type="match status" value="1"/>
</dbReference>
<keyword evidence="5" id="KW-1185">Reference proteome</keyword>
<feature type="domain" description="HTH marR-type" evidence="2">
    <location>
        <begin position="1"/>
        <end position="147"/>
    </location>
</feature>
<dbReference type="InterPro" id="IPR000835">
    <property type="entry name" value="HTH_MarR-typ"/>
</dbReference>
<evidence type="ECO:0000313" key="5">
    <source>
        <dbReference type="Proteomes" id="UP000198953"/>
    </source>
</evidence>
<dbReference type="Pfam" id="PF01047">
    <property type="entry name" value="MarR"/>
    <property type="match status" value="1"/>
</dbReference>
<dbReference type="SUPFAM" id="SSF55729">
    <property type="entry name" value="Acyl-CoA N-acyltransferases (Nat)"/>
    <property type="match status" value="1"/>
</dbReference>
<dbReference type="AlphaFoldDB" id="A0A1H7NFB8"/>
<dbReference type="PROSITE" id="PS51186">
    <property type="entry name" value="GNAT"/>
    <property type="match status" value="1"/>
</dbReference>
<keyword evidence="1" id="KW-0808">Transferase</keyword>
<evidence type="ECO:0000256" key="1">
    <source>
        <dbReference type="ARBA" id="ARBA00022679"/>
    </source>
</evidence>
<dbReference type="Gene3D" id="1.10.10.10">
    <property type="entry name" value="Winged helix-like DNA-binding domain superfamily/Winged helix DNA-binding domain"/>
    <property type="match status" value="1"/>
</dbReference>
<dbReference type="Proteomes" id="UP000198953">
    <property type="component" value="Unassembled WGS sequence"/>
</dbReference>
<protein>
    <submittedName>
        <fullName evidence="4">DNA-binding transcriptional regulator, MarR family</fullName>
    </submittedName>
</protein>
<dbReference type="GO" id="GO:0003700">
    <property type="term" value="F:DNA-binding transcription factor activity"/>
    <property type="evidence" value="ECO:0007669"/>
    <property type="project" value="InterPro"/>
</dbReference>
<organism evidence="4 5">
    <name type="scientific">Nonomuraea pusilla</name>
    <dbReference type="NCBI Taxonomy" id="46177"/>
    <lineage>
        <taxon>Bacteria</taxon>
        <taxon>Bacillati</taxon>
        <taxon>Actinomycetota</taxon>
        <taxon>Actinomycetes</taxon>
        <taxon>Streptosporangiales</taxon>
        <taxon>Streptosporangiaceae</taxon>
        <taxon>Nonomuraea</taxon>
    </lineage>
</organism>
<dbReference type="OrthoDB" id="273614at2"/>